<sequence>GMENGVNYADGITENVMARIRAGAGATLDKEVIGFLETAGEQAEIGQLIAATRAGGKQGGIVNALQIFNNISRPMVTNADLGFLGLQLIPAMARNPVAAARGMFVAIRELTIRPKAMANYIKHNLDYGPKGLVKEKGGVSWMEDFFNNGGVWNQNEFSFEFAAQNKGPLQIFDRGPFKGFNRAFGGALNLTAMETYKGMVGVNDALYRSLGNKRATHFITQAFAGFKIEGKTARAQAASVANKLTLRMNSAALGISKGQIKGEAGLLFAPRYYRAFFGLLSDAIQGGMRGGEARRALGQMVAGFFALNTAIEYLVPGVDGFKLDPRKSGFLTTRIGNINIGPGGPMVSLLSLLGKSVRDDREGNFLIKGPFGLGLNPGLLKL</sequence>
<gene>
    <name evidence="1" type="ORF">LCGC14_2921660</name>
</gene>
<accession>A0A0F8XNW1</accession>
<proteinExistence type="predicted"/>
<organism evidence="1">
    <name type="scientific">marine sediment metagenome</name>
    <dbReference type="NCBI Taxonomy" id="412755"/>
    <lineage>
        <taxon>unclassified sequences</taxon>
        <taxon>metagenomes</taxon>
        <taxon>ecological metagenomes</taxon>
    </lineage>
</organism>
<feature type="non-terminal residue" evidence="1">
    <location>
        <position position="1"/>
    </location>
</feature>
<dbReference type="EMBL" id="LAZR01058080">
    <property type="protein sequence ID" value="KKK70668.1"/>
    <property type="molecule type" value="Genomic_DNA"/>
</dbReference>
<name>A0A0F8XNW1_9ZZZZ</name>
<comment type="caution">
    <text evidence="1">The sequence shown here is derived from an EMBL/GenBank/DDBJ whole genome shotgun (WGS) entry which is preliminary data.</text>
</comment>
<protein>
    <submittedName>
        <fullName evidence="1">Uncharacterized protein</fullName>
    </submittedName>
</protein>
<feature type="non-terminal residue" evidence="1">
    <location>
        <position position="382"/>
    </location>
</feature>
<reference evidence="1" key="1">
    <citation type="journal article" date="2015" name="Nature">
        <title>Complex archaea that bridge the gap between prokaryotes and eukaryotes.</title>
        <authorList>
            <person name="Spang A."/>
            <person name="Saw J.H."/>
            <person name="Jorgensen S.L."/>
            <person name="Zaremba-Niedzwiedzka K."/>
            <person name="Martijn J."/>
            <person name="Lind A.E."/>
            <person name="van Eijk R."/>
            <person name="Schleper C."/>
            <person name="Guy L."/>
            <person name="Ettema T.J."/>
        </authorList>
    </citation>
    <scope>NUCLEOTIDE SEQUENCE</scope>
</reference>
<dbReference type="AlphaFoldDB" id="A0A0F8XNW1"/>
<evidence type="ECO:0000313" key="1">
    <source>
        <dbReference type="EMBL" id="KKK70668.1"/>
    </source>
</evidence>